<feature type="domain" description="Enoyl reductase (ER)" evidence="3">
    <location>
        <begin position="10"/>
        <end position="315"/>
    </location>
</feature>
<dbReference type="SUPFAM" id="SSF51735">
    <property type="entry name" value="NAD(P)-binding Rossmann-fold domains"/>
    <property type="match status" value="1"/>
</dbReference>
<dbReference type="EMBL" id="AM946015">
    <property type="protein sequence ID" value="CAR41910.1"/>
    <property type="molecule type" value="Genomic_DNA"/>
</dbReference>
<dbReference type="OrthoDB" id="9792162at2"/>
<dbReference type="PANTHER" id="PTHR48106">
    <property type="entry name" value="QUINONE OXIDOREDUCTASE PIG3-RELATED"/>
    <property type="match status" value="1"/>
</dbReference>
<dbReference type="CDD" id="cd08243">
    <property type="entry name" value="quinone_oxidoreductase_like_1"/>
    <property type="match status" value="1"/>
</dbReference>
<dbReference type="SUPFAM" id="SSF50129">
    <property type="entry name" value="GroES-like"/>
    <property type="match status" value="1"/>
</dbReference>
<accession>B9DS34</accession>
<dbReference type="HOGENOM" id="CLU_026673_3_4_9"/>
<dbReference type="GO" id="GO:0016651">
    <property type="term" value="F:oxidoreductase activity, acting on NAD(P)H"/>
    <property type="evidence" value="ECO:0007669"/>
    <property type="project" value="TreeGrafter"/>
</dbReference>
<evidence type="ECO:0000256" key="1">
    <source>
        <dbReference type="ARBA" id="ARBA00022857"/>
    </source>
</evidence>
<dbReference type="eggNOG" id="COG0604">
    <property type="taxonomic scope" value="Bacteria"/>
</dbReference>
<dbReference type="InterPro" id="IPR020843">
    <property type="entry name" value="ER"/>
</dbReference>
<dbReference type="Proteomes" id="UP000000449">
    <property type="component" value="Chromosome"/>
</dbReference>
<organism evidence="4 5">
    <name type="scientific">Streptococcus uberis (strain ATCC BAA-854 / 0140J)</name>
    <dbReference type="NCBI Taxonomy" id="218495"/>
    <lineage>
        <taxon>Bacteria</taxon>
        <taxon>Bacillati</taxon>
        <taxon>Bacillota</taxon>
        <taxon>Bacilli</taxon>
        <taxon>Lactobacillales</taxon>
        <taxon>Streptococcaceae</taxon>
        <taxon>Streptococcus</taxon>
    </lineage>
</organism>
<dbReference type="InterPro" id="IPR011032">
    <property type="entry name" value="GroES-like_sf"/>
</dbReference>
<proteinExistence type="predicted"/>
<name>B9DS34_STRU0</name>
<dbReference type="KEGG" id="sub:SUB0860"/>
<reference evidence="5" key="1">
    <citation type="journal article" date="2009" name="BMC Genomics">
        <title>Evidence for niche adaptation in the genome of the bovine pathogen Streptococcus uberis.</title>
        <authorList>
            <person name="Ward P.N."/>
            <person name="Holden M.T.G."/>
            <person name="Leigh J.A."/>
            <person name="Lennard N."/>
            <person name="Bignell A."/>
            <person name="Barron A."/>
            <person name="Clark L."/>
            <person name="Quail M.A."/>
            <person name="Woodward J."/>
            <person name="Barrell B.G."/>
            <person name="Egan S.A."/>
            <person name="Field T.R."/>
            <person name="Maskell D."/>
            <person name="Kehoe M."/>
            <person name="Dowson C.G."/>
            <person name="Chanter N."/>
            <person name="Whatmore A.M."/>
            <person name="Bentley S.D."/>
            <person name="Parkhill J."/>
        </authorList>
    </citation>
    <scope>NUCLEOTIDE SEQUENCE [LARGE SCALE GENOMIC DNA]</scope>
    <source>
        <strain evidence="5">ATCC BAA-854 / 0140J</strain>
    </source>
</reference>
<dbReference type="Gene3D" id="3.90.180.10">
    <property type="entry name" value="Medium-chain alcohol dehydrogenases, catalytic domain"/>
    <property type="match status" value="1"/>
</dbReference>
<keyword evidence="5" id="KW-1185">Reference proteome</keyword>
<evidence type="ECO:0000313" key="4">
    <source>
        <dbReference type="EMBL" id="CAR41910.1"/>
    </source>
</evidence>
<dbReference type="STRING" id="218495.SUB0860"/>
<evidence type="ECO:0000256" key="2">
    <source>
        <dbReference type="ARBA" id="ARBA00023002"/>
    </source>
</evidence>
<evidence type="ECO:0000313" key="5">
    <source>
        <dbReference type="Proteomes" id="UP000000449"/>
    </source>
</evidence>
<sequence length="319" mass="35345">MKAIQVKNAGGPEVLNLVHLPKPKIKTGWTLVKVKGFGINRSEIFTRRGYSPSVVFPRVLGIECVGIVEETSDTQKFQVGQKVISIMGEMGRDYDGSYAEYVLVPNNSLYAIDSNLSWQLLAALPETFYTAYGSLKQLRISQNDTVLVRAGSSGVGIAFLCLMKALFPEVPVYASVRNEKKCEELKRLGFNDVFIEKNGKVMTHLTFSKMLDLVGPKTISDSILLMTTGGIVCSSGQLGGQWFLRDFDPIDALKNNIYLTTFYSGNVNQASIQELFTIISKNNVHIPEPKVFKLEEIQDAHYYLENGESIGKAIVLLGE</sequence>
<dbReference type="Pfam" id="PF13602">
    <property type="entry name" value="ADH_zinc_N_2"/>
    <property type="match status" value="1"/>
</dbReference>
<dbReference type="Gene3D" id="3.40.50.720">
    <property type="entry name" value="NAD(P)-binding Rossmann-like Domain"/>
    <property type="match status" value="1"/>
</dbReference>
<evidence type="ECO:0000259" key="3">
    <source>
        <dbReference type="SMART" id="SM00829"/>
    </source>
</evidence>
<keyword evidence="1" id="KW-0521">NADP</keyword>
<dbReference type="SMART" id="SM00829">
    <property type="entry name" value="PKS_ER"/>
    <property type="match status" value="1"/>
</dbReference>
<dbReference type="AlphaFoldDB" id="B9DS34"/>
<dbReference type="InterPro" id="IPR013154">
    <property type="entry name" value="ADH-like_N"/>
</dbReference>
<gene>
    <name evidence="4" type="ordered locus">SUB0860</name>
</gene>
<dbReference type="PANTHER" id="PTHR48106:SF18">
    <property type="entry name" value="QUINONE OXIDOREDUCTASE PIG3"/>
    <property type="match status" value="1"/>
</dbReference>
<protein>
    <submittedName>
        <fullName evidence="4">Zinc-binding dehydrogenase</fullName>
    </submittedName>
</protein>
<keyword evidence="2" id="KW-0560">Oxidoreductase</keyword>
<dbReference type="RefSeq" id="WP_012658362.1">
    <property type="nucleotide sequence ID" value="NC_012004.1"/>
</dbReference>
<dbReference type="GO" id="GO:0070402">
    <property type="term" value="F:NADPH binding"/>
    <property type="evidence" value="ECO:0007669"/>
    <property type="project" value="TreeGrafter"/>
</dbReference>
<dbReference type="InterPro" id="IPR036291">
    <property type="entry name" value="NAD(P)-bd_dom_sf"/>
</dbReference>
<dbReference type="Pfam" id="PF08240">
    <property type="entry name" value="ADH_N"/>
    <property type="match status" value="1"/>
</dbReference>